<dbReference type="KEGG" id="jre:108997640"/>
<feature type="region of interest" description="Disordered" evidence="1">
    <location>
        <begin position="1"/>
        <end position="22"/>
    </location>
</feature>
<accession>A0A2I4FD13</accession>
<dbReference type="Gramene" id="Jr11_05370_p1">
    <property type="protein sequence ID" value="cds.Jr11_05370_p1"/>
    <property type="gene ID" value="Jr11_05370"/>
</dbReference>
<feature type="compositionally biased region" description="Polar residues" evidence="1">
    <location>
        <begin position="1"/>
        <end position="20"/>
    </location>
</feature>
<dbReference type="RefSeq" id="XP_018829542.1">
    <property type="nucleotide sequence ID" value="XM_018973997.2"/>
</dbReference>
<proteinExistence type="predicted"/>
<organism evidence="2 3">
    <name type="scientific">Juglans regia</name>
    <name type="common">English walnut</name>
    <dbReference type="NCBI Taxonomy" id="51240"/>
    <lineage>
        <taxon>Eukaryota</taxon>
        <taxon>Viridiplantae</taxon>
        <taxon>Streptophyta</taxon>
        <taxon>Embryophyta</taxon>
        <taxon>Tracheophyta</taxon>
        <taxon>Spermatophyta</taxon>
        <taxon>Magnoliopsida</taxon>
        <taxon>eudicotyledons</taxon>
        <taxon>Gunneridae</taxon>
        <taxon>Pentapetalae</taxon>
        <taxon>rosids</taxon>
        <taxon>fabids</taxon>
        <taxon>Fagales</taxon>
        <taxon>Juglandaceae</taxon>
        <taxon>Juglans</taxon>
    </lineage>
</organism>
<name>A0A2I4FD13_JUGRE</name>
<evidence type="ECO:0000256" key="1">
    <source>
        <dbReference type="SAM" id="MobiDB-lite"/>
    </source>
</evidence>
<dbReference type="OrthoDB" id="1921190at2759"/>
<dbReference type="GeneID" id="108997640"/>
<dbReference type="PANTHER" id="PTHR32011:SF6">
    <property type="entry name" value="KNR4_SMI1-LIKE DOMAIN-CONTAINING PROTEIN"/>
    <property type="match status" value="1"/>
</dbReference>
<dbReference type="AlphaFoldDB" id="A0A2I4FD13"/>
<evidence type="ECO:0000313" key="3">
    <source>
        <dbReference type="RefSeq" id="XP_018829542.1"/>
    </source>
</evidence>
<dbReference type="FunCoup" id="A0A2I4FD13">
    <property type="interactions" value="8"/>
</dbReference>
<dbReference type="STRING" id="51240.A0A2I4FD13"/>
<dbReference type="PANTHER" id="PTHR32011">
    <property type="entry name" value="OS08G0472400 PROTEIN"/>
    <property type="match status" value="1"/>
</dbReference>
<dbReference type="Proteomes" id="UP000235220">
    <property type="component" value="Chromosome 11"/>
</dbReference>
<keyword evidence="2" id="KW-1185">Reference proteome</keyword>
<gene>
    <name evidence="3" type="primary">LOC108997640</name>
</gene>
<evidence type="ECO:0000313" key="2">
    <source>
        <dbReference type="Proteomes" id="UP000235220"/>
    </source>
</evidence>
<sequence length="360" mass="40466">MATTTLTRLQKPNPTSTMTMNKPPKSKLACFSFAAYAKSLMEHLKSSNIPVFEGLSDSEFTSVESIFGFSFPPDLRSILQEGLPVAPGFPNWRSSSTQQLRILLDLPSLGILKRVSQRSFWCESWGVDRPDDTDEALALAKEFLDKAPALVPIYRHFYLPSKPNMAGNPVFYVNGGDVRVFSFDVARLFQEAEFLNISTRSGIKAPAWAAKKARRIEFWTDVAASGGTRWWRSGALGGCLEEVSWRLRDGGWKEDEVREMMMMMDGGDERNSLGVVRGKEGMASHMRMLSTVLLRAGWSKEDVVYSLGLQDDDHEKNDLLEGKTFSEFQALQHPNSCSKVDEDHQEQSLKQLMLLHSLKV</sequence>
<protein>
    <submittedName>
        <fullName evidence="3">Uncharacterized protein LOC108997640</fullName>
    </submittedName>
</protein>
<reference evidence="3" key="1">
    <citation type="submission" date="2025-08" db="UniProtKB">
        <authorList>
            <consortium name="RefSeq"/>
        </authorList>
    </citation>
    <scope>IDENTIFICATION</scope>
    <source>
        <tissue evidence="3">Leaves</tissue>
    </source>
</reference>